<dbReference type="RefSeq" id="XP_012811835.1">
    <property type="nucleotide sequence ID" value="XM_012956381.3"/>
</dbReference>
<evidence type="ECO:0000256" key="2">
    <source>
        <dbReference type="ARBA" id="ARBA00023002"/>
    </source>
</evidence>
<reference evidence="6" key="3">
    <citation type="journal article" date="2010" name="Science">
        <title>The genome of the Western clawed frog Xenopus tropicalis.</title>
        <authorList>
            <person name="Hellsten U."/>
            <person name="Harland R.M."/>
            <person name="Gilchrist M.J."/>
            <person name="Hendrix D."/>
            <person name="Jurka J."/>
            <person name="Kapitonov V."/>
            <person name="Ovcharenko I."/>
            <person name="Putnam N.H."/>
            <person name="Shu S."/>
            <person name="Taher L."/>
            <person name="Blitz I.L."/>
            <person name="Blumberg B."/>
            <person name="Dichmann D.S."/>
            <person name="Dubchak I."/>
            <person name="Amaya E."/>
            <person name="Detter J.C."/>
            <person name="Fletcher R."/>
            <person name="Gerhard D.S."/>
            <person name="Goodstein D."/>
            <person name="Graves T."/>
            <person name="Grigoriev I.V."/>
            <person name="Grimwood J."/>
            <person name="Kawashima T."/>
            <person name="Lindquist E."/>
            <person name="Lucas S.M."/>
            <person name="Mead P.E."/>
            <person name="Mitros T."/>
            <person name="Ogino H."/>
            <person name="Ohta Y."/>
            <person name="Poliakov A.V."/>
            <person name="Pollet N."/>
            <person name="Robert J."/>
            <person name="Salamov A."/>
            <person name="Sater A.K."/>
            <person name="Schmutz J."/>
            <person name="Terry A."/>
            <person name="Vize P.D."/>
            <person name="Warren W.C."/>
            <person name="Wells D."/>
            <person name="Wills A."/>
            <person name="Wilson R.K."/>
            <person name="Zimmerman L.B."/>
            <person name="Zorn A.M."/>
            <person name="Grainger R."/>
            <person name="Grammer T."/>
            <person name="Khokha M.K."/>
            <person name="Richardson P.M."/>
            <person name="Rokhsar D.S."/>
        </authorList>
    </citation>
    <scope>NUCLEOTIDE SEQUENCE [LARGE SCALE GENOMIC DNA]</scope>
    <source>
        <strain evidence="6">Nigerian</strain>
    </source>
</reference>
<reference evidence="5" key="2">
    <citation type="submission" date="2007-12" db="EMBL/GenBank/DDBJ databases">
        <authorList>
            <consortium name="NIH - Xenopus Gene Collection (XGC) project"/>
        </authorList>
    </citation>
    <scope>NUCLEOTIDE SEQUENCE [LARGE SCALE MRNA]</scope>
    <source>
        <strain evidence="5">N6</strain>
        <tissue evidence="5">Ovary</tissue>
    </source>
</reference>
<evidence type="ECO:0000256" key="1">
    <source>
        <dbReference type="ARBA" id="ARBA00006484"/>
    </source>
</evidence>
<evidence type="ECO:0000256" key="4">
    <source>
        <dbReference type="SAM" id="SignalP"/>
    </source>
</evidence>
<reference evidence="8" key="1">
    <citation type="journal article" date="2002" name="Dev. Dyn.">
        <title>Genetic and genomic tools for Xenopus research: The NIH Xenopus initiative.</title>
        <authorList>
            <person name="Klein S.L."/>
            <person name="Strausberg R.L."/>
            <person name="Wagner L."/>
            <person name="Pontius J."/>
            <person name="Clifton S.W."/>
            <person name="Richardson P."/>
        </authorList>
    </citation>
    <scope>NUCLEOTIDE SEQUENCE</scope>
</reference>
<keyword evidence="4 8" id="KW-0732">Signal</keyword>
<evidence type="ECO:0000313" key="11">
    <source>
        <dbReference type="RefSeq" id="XP_012811836.1"/>
    </source>
</evidence>
<feature type="signal peptide" evidence="4">
    <location>
        <begin position="1"/>
        <end position="16"/>
    </location>
</feature>
<dbReference type="Gene3D" id="3.40.50.720">
    <property type="entry name" value="NAD(P)-binding Rossmann-like Domain"/>
    <property type="match status" value="1"/>
</dbReference>
<dbReference type="EMBL" id="BC157271">
    <property type="protein sequence ID" value="AAI57272.1"/>
    <property type="molecule type" value="mRNA"/>
</dbReference>
<dbReference type="PRINTS" id="PR00081">
    <property type="entry name" value="GDHRDH"/>
</dbReference>
<dbReference type="SUPFAM" id="SSF51735">
    <property type="entry name" value="NAD(P)-binding Rossmann-fold domains"/>
    <property type="match status" value="1"/>
</dbReference>
<dbReference type="RefSeq" id="XP_012811834.1">
    <property type="nucleotide sequence ID" value="XM_012956380.3"/>
</dbReference>
<accession>A9ULI6</accession>
<evidence type="ECO:0000313" key="12">
    <source>
        <dbReference type="Xenbase" id="XB-GENE-1007886"/>
    </source>
</evidence>
<dbReference type="Pfam" id="PF00106">
    <property type="entry name" value="adh_short"/>
    <property type="match status" value="1"/>
</dbReference>
<dbReference type="Xenbase" id="XB-GENE-1007886">
    <property type="gene designation" value="rdh7.2"/>
</dbReference>
<dbReference type="eggNOG" id="KOG1610">
    <property type="taxonomic scope" value="Eukaryota"/>
</dbReference>
<dbReference type="HOGENOM" id="CLU_010194_2_0_1"/>
<sequence length="317" mass="35362">MWVLLLLLVPLSLLYRRYKDRHILHNLTDKYVLITGCDSGFGNLLARNLDRRGIRVLAACLTDRGAEELKKQTSDRLQTVLLDVTDSNSVKTAANWASQIVGDKGLWGLVNNAGISFPCAPNEWLTKEDFMKVMNVNLLGLIDVTINMLHLIRKARGRVVNIASVAGRITISGGGYCMSKYGVESFSDSLRREMRPFGVKVCIVEPGFFKTQITNTDLVKQSLERAWNSTTEEIRQSYGQEYFKKSCNASQTIVPLCKANLSLVTDCLEHALTAAHPRTRYSAGWDAKLLFLPLSYFPTSVVDFLLGIDNPKPSQGV</sequence>
<dbReference type="PANTHER" id="PTHR43313:SF46">
    <property type="entry name" value="RDH7.2 PROTEIN"/>
    <property type="match status" value="1"/>
</dbReference>
<dbReference type="RefSeq" id="NP_001107972.1">
    <property type="nucleotide sequence ID" value="NM_001114500.1"/>
</dbReference>
<evidence type="ECO:0000313" key="5">
    <source>
        <dbReference type="EMBL" id="AAI57272.1"/>
    </source>
</evidence>
<dbReference type="PRINTS" id="PR00080">
    <property type="entry name" value="SDRFAMILY"/>
</dbReference>
<dbReference type="AlphaFoldDB" id="A9ULI6"/>
<dbReference type="Ensembl" id="ENSXETT00000009606">
    <property type="protein sequence ID" value="ENSXETP00000009606"/>
    <property type="gene ID" value="ENSXETG00000047896"/>
</dbReference>
<dbReference type="FunFam" id="3.40.50.720:FF:000074">
    <property type="entry name" value="Retinol dehydrogenase type 1"/>
    <property type="match status" value="1"/>
</dbReference>
<dbReference type="Reactome" id="R-XTR-2453902">
    <property type="pathway name" value="The canonical retinoid cycle in rods (twilight vision)"/>
</dbReference>
<organism evidence="5">
    <name type="scientific">Xenopus tropicalis</name>
    <name type="common">Western clawed frog</name>
    <name type="synonym">Silurana tropicalis</name>
    <dbReference type="NCBI Taxonomy" id="8364"/>
    <lineage>
        <taxon>Eukaryota</taxon>
        <taxon>Metazoa</taxon>
        <taxon>Chordata</taxon>
        <taxon>Craniata</taxon>
        <taxon>Vertebrata</taxon>
        <taxon>Euteleostomi</taxon>
        <taxon>Amphibia</taxon>
        <taxon>Batrachia</taxon>
        <taxon>Anura</taxon>
        <taxon>Pipoidea</taxon>
        <taxon>Pipidae</taxon>
        <taxon>Xenopodinae</taxon>
        <taxon>Xenopus</taxon>
        <taxon>Silurana</taxon>
    </lineage>
</organism>
<proteinExistence type="evidence at transcript level"/>
<dbReference type="OMA" id="VDWLVIE"/>
<keyword evidence="2" id="KW-0560">Oxidoreductase</keyword>
<comment type="similarity">
    <text evidence="1 3">Belongs to the short-chain dehydrogenases/reductases (SDR) family.</text>
</comment>
<dbReference type="AGR" id="Xenbase:XB-GENE-1007886"/>
<evidence type="ECO:0000313" key="7">
    <source>
        <dbReference type="Proteomes" id="UP000008143"/>
    </source>
</evidence>
<accession>F7EEW6</accession>
<name>A9ULI6_XENTR</name>
<reference evidence="6" key="4">
    <citation type="submission" date="2011-06" db="UniProtKB">
        <authorList>
            <consortium name="Ensembl"/>
        </authorList>
    </citation>
    <scope>IDENTIFICATION</scope>
</reference>
<dbReference type="CTD" id="100135028"/>
<dbReference type="CDD" id="cd09805">
    <property type="entry name" value="type2_17beta_HSD-like_SDR_c"/>
    <property type="match status" value="1"/>
</dbReference>
<protein>
    <submittedName>
        <fullName evidence="5">Rdh7.2 protein</fullName>
    </submittedName>
    <submittedName>
        <fullName evidence="6 9 10">Retinol dehydrogenase 7, gene 2</fullName>
    </submittedName>
    <submittedName>
        <fullName evidence="8">Retinol dehydrogenase 7, gene 2 precursor</fullName>
    </submittedName>
</protein>
<evidence type="ECO:0000313" key="8">
    <source>
        <dbReference type="RefSeq" id="NP_001107972.1"/>
    </source>
</evidence>
<dbReference type="PANTHER" id="PTHR43313">
    <property type="entry name" value="SHORT-CHAIN DEHYDROGENASE/REDUCTASE FAMILY 9C"/>
    <property type="match status" value="1"/>
</dbReference>
<evidence type="ECO:0000256" key="3">
    <source>
        <dbReference type="RuleBase" id="RU000363"/>
    </source>
</evidence>
<reference evidence="8 9" key="5">
    <citation type="submission" date="2025-04" db="UniProtKB">
        <authorList>
            <consortium name="RefSeq"/>
        </authorList>
    </citation>
    <scope>IDENTIFICATION</scope>
    <source>
        <strain evidence="9 10">Nigerian</strain>
        <tissue evidence="9 10">Liver and blood</tissue>
    </source>
</reference>
<evidence type="ECO:0000313" key="10">
    <source>
        <dbReference type="RefSeq" id="XP_012811835.1"/>
    </source>
</evidence>
<evidence type="ECO:0000313" key="9">
    <source>
        <dbReference type="RefSeq" id="XP_012811834.1"/>
    </source>
</evidence>
<dbReference type="GO" id="GO:0016491">
    <property type="term" value="F:oxidoreductase activity"/>
    <property type="evidence" value="ECO:0000318"/>
    <property type="project" value="GO_Central"/>
</dbReference>
<dbReference type="GO" id="GO:0008202">
    <property type="term" value="P:steroid metabolic process"/>
    <property type="evidence" value="ECO:0000318"/>
    <property type="project" value="GO_Central"/>
</dbReference>
<keyword evidence="7" id="KW-1185">Reference proteome</keyword>
<dbReference type="InterPro" id="IPR036291">
    <property type="entry name" value="NAD(P)-bd_dom_sf"/>
</dbReference>
<dbReference type="Proteomes" id="UP000008143">
    <property type="component" value="Chromosome 2"/>
</dbReference>
<dbReference type="GeneTree" id="ENSGT00940000154118"/>
<dbReference type="RefSeq" id="XP_012811836.1">
    <property type="nucleotide sequence ID" value="XM_012956382.3"/>
</dbReference>
<gene>
    <name evidence="5 6 8 9 10 11 12" type="primary">rdh7.2</name>
    <name evidence="12" type="synonym">rdh7</name>
</gene>
<dbReference type="InterPro" id="IPR020904">
    <property type="entry name" value="Sc_DH/Rdtase_CS"/>
</dbReference>
<dbReference type="OrthoDB" id="5296at2759"/>
<dbReference type="Reactome" id="R-XTR-5365859">
    <property type="pathway name" value="RA biosynthesis pathway"/>
</dbReference>
<dbReference type="PROSITE" id="PS00061">
    <property type="entry name" value="ADH_SHORT"/>
    <property type="match status" value="1"/>
</dbReference>
<dbReference type="GeneID" id="100135028"/>
<dbReference type="InterPro" id="IPR002347">
    <property type="entry name" value="SDR_fam"/>
</dbReference>
<evidence type="ECO:0000313" key="6">
    <source>
        <dbReference type="Ensembl" id="ENSXETP00000009606"/>
    </source>
</evidence>
<dbReference type="KEGG" id="xtr:100135028"/>
<feature type="chain" id="PRO_5033207396" evidence="4 8">
    <location>
        <begin position="17"/>
        <end position="317"/>
    </location>
</feature>